<reference evidence="2" key="1">
    <citation type="submission" date="2022-11" db="EMBL/GenBank/DDBJ databases">
        <title>Refractory cell wall polysaccharides provide important carbon source for microbial heterotrophs in the hadal ocean.</title>
        <authorList>
            <person name="Zhu X."/>
        </authorList>
    </citation>
    <scope>NUCLEOTIDE SEQUENCE</scope>
    <source>
        <strain evidence="2">MTRN7</strain>
    </source>
</reference>
<evidence type="ECO:0000313" key="3">
    <source>
        <dbReference type="Proteomes" id="UP001149142"/>
    </source>
</evidence>
<dbReference type="EMBL" id="JAPFGC010000002">
    <property type="protein sequence ID" value="MDA0177633.1"/>
    <property type="molecule type" value="Genomic_DNA"/>
</dbReference>
<evidence type="ECO:0000256" key="1">
    <source>
        <dbReference type="SAM" id="SignalP"/>
    </source>
</evidence>
<proteinExistence type="predicted"/>
<dbReference type="RefSeq" id="WP_270005529.1">
    <property type="nucleotide sequence ID" value="NZ_JAPFGC010000002.1"/>
</dbReference>
<feature type="chain" id="PRO_5045292545" evidence="1">
    <location>
        <begin position="23"/>
        <end position="56"/>
    </location>
</feature>
<keyword evidence="3" id="KW-1185">Reference proteome</keyword>
<comment type="caution">
    <text evidence="2">The sequence shown here is derived from an EMBL/GenBank/DDBJ whole genome shotgun (WGS) entry which is preliminary data.</text>
</comment>
<name>A0ABT4S0M8_9FLAO</name>
<gene>
    <name evidence="2" type="ORF">OOZ35_09040</name>
</gene>
<evidence type="ECO:0000313" key="2">
    <source>
        <dbReference type="EMBL" id="MDA0177633.1"/>
    </source>
</evidence>
<sequence length="56" mass="5884">MKSLKITTIALISIVLLTGVSALTSDTTPTNKEVKKVQVDVTAMKDKKGVTPPTNG</sequence>
<keyword evidence="1" id="KW-0732">Signal</keyword>
<dbReference type="Proteomes" id="UP001149142">
    <property type="component" value="Unassembled WGS sequence"/>
</dbReference>
<accession>A0ABT4S0M8</accession>
<protein>
    <submittedName>
        <fullName evidence="2">Uncharacterized protein</fullName>
    </submittedName>
</protein>
<feature type="signal peptide" evidence="1">
    <location>
        <begin position="1"/>
        <end position="22"/>
    </location>
</feature>
<organism evidence="2 3">
    <name type="scientific">Mesoflavibacter profundi</name>
    <dbReference type="NCBI Taxonomy" id="2708110"/>
    <lineage>
        <taxon>Bacteria</taxon>
        <taxon>Pseudomonadati</taxon>
        <taxon>Bacteroidota</taxon>
        <taxon>Flavobacteriia</taxon>
        <taxon>Flavobacteriales</taxon>
        <taxon>Flavobacteriaceae</taxon>
        <taxon>Mesoflavibacter</taxon>
    </lineage>
</organism>